<name>E3L957_PUCGT</name>
<dbReference type="InParanoid" id="E3L957"/>
<organism evidence="2 3">
    <name type="scientific">Puccinia graminis f. sp. tritici (strain CRL 75-36-700-3 / race SCCL)</name>
    <name type="common">Black stem rust fungus</name>
    <dbReference type="NCBI Taxonomy" id="418459"/>
    <lineage>
        <taxon>Eukaryota</taxon>
        <taxon>Fungi</taxon>
        <taxon>Dikarya</taxon>
        <taxon>Basidiomycota</taxon>
        <taxon>Pucciniomycotina</taxon>
        <taxon>Pucciniomycetes</taxon>
        <taxon>Pucciniales</taxon>
        <taxon>Pucciniaceae</taxon>
        <taxon>Puccinia</taxon>
    </lineage>
</organism>
<dbReference type="GeneID" id="10543147"/>
<sequence length="264" mass="29021">MSKRTMNHPTPDISSATTANNPKPKGQGKAKDVPRKEPHLWSFDQKKKLLELLLDYSRRGHATDNANLKKDAWALAASDMNEAFDISLDLNHKKTLAKLKRQFALETNDDDDIGDATQPSPSQPAYKRSRDGKNNILSTGIQGLISAIDKASEGSKDLVGAMVSMASHASLPPPLITTLPQAYQSIDTPRIDTPPAPQSPSECALEKLQDLFGDDISDDDFVDYVRIVEDNLKARTFLKLAQTTSPTVVLKWLSKEVLARGTPF</sequence>
<reference evidence="3" key="2">
    <citation type="journal article" date="2011" name="Proc. Natl. Acad. Sci. U.S.A.">
        <title>Obligate biotrophy features unraveled by the genomic analysis of rust fungi.</title>
        <authorList>
            <person name="Duplessis S."/>
            <person name="Cuomo C.A."/>
            <person name="Lin Y.-C."/>
            <person name="Aerts A."/>
            <person name="Tisserant E."/>
            <person name="Veneault-Fourrey C."/>
            <person name="Joly D.L."/>
            <person name="Hacquard S."/>
            <person name="Amselem J."/>
            <person name="Cantarel B.L."/>
            <person name="Chiu R."/>
            <person name="Coutinho P.M."/>
            <person name="Feau N."/>
            <person name="Field M."/>
            <person name="Frey P."/>
            <person name="Gelhaye E."/>
            <person name="Goldberg J."/>
            <person name="Grabherr M.G."/>
            <person name="Kodira C.D."/>
            <person name="Kohler A."/>
            <person name="Kuees U."/>
            <person name="Lindquist E.A."/>
            <person name="Lucas S.M."/>
            <person name="Mago R."/>
            <person name="Mauceli E."/>
            <person name="Morin E."/>
            <person name="Murat C."/>
            <person name="Pangilinan J.L."/>
            <person name="Park R."/>
            <person name="Pearson M."/>
            <person name="Quesneville H."/>
            <person name="Rouhier N."/>
            <person name="Sakthikumar S."/>
            <person name="Salamov A.A."/>
            <person name="Schmutz J."/>
            <person name="Selles B."/>
            <person name="Shapiro H."/>
            <person name="Tanguay P."/>
            <person name="Tuskan G.A."/>
            <person name="Henrissat B."/>
            <person name="Van de Peer Y."/>
            <person name="Rouze P."/>
            <person name="Ellis J.G."/>
            <person name="Dodds P.N."/>
            <person name="Schein J.E."/>
            <person name="Zhong S."/>
            <person name="Hamelin R.C."/>
            <person name="Grigoriev I.V."/>
            <person name="Szabo L.J."/>
            <person name="Martin F."/>
        </authorList>
    </citation>
    <scope>NUCLEOTIDE SEQUENCE [LARGE SCALE GENOMIC DNA]</scope>
    <source>
        <strain evidence="3">CRL 75-36-700-3 / race SCCL</strain>
    </source>
</reference>
<feature type="region of interest" description="Disordered" evidence="1">
    <location>
        <begin position="1"/>
        <end position="41"/>
    </location>
</feature>
<dbReference type="RefSeq" id="XP_003337501.1">
    <property type="nucleotide sequence ID" value="XM_003337453.1"/>
</dbReference>
<proteinExistence type="predicted"/>
<dbReference type="KEGG" id="pgr:PGTG_19362"/>
<reference key="1">
    <citation type="submission" date="2007-01" db="EMBL/GenBank/DDBJ databases">
        <title>The Genome Sequence of Puccinia graminis f. sp. tritici Strain CRL 75-36-700-3.</title>
        <authorList>
            <consortium name="The Broad Institute Genome Sequencing Platform"/>
            <person name="Birren B."/>
            <person name="Lander E."/>
            <person name="Galagan J."/>
            <person name="Nusbaum C."/>
            <person name="Devon K."/>
            <person name="Cuomo C."/>
            <person name="Jaffe D."/>
            <person name="Butler J."/>
            <person name="Alvarez P."/>
            <person name="Gnerre S."/>
            <person name="Grabherr M."/>
            <person name="Mauceli E."/>
            <person name="Brockman W."/>
            <person name="Young S."/>
            <person name="LaButti K."/>
            <person name="Sykes S."/>
            <person name="DeCaprio D."/>
            <person name="Crawford M."/>
            <person name="Koehrsen M."/>
            <person name="Engels R."/>
            <person name="Montgomery P."/>
            <person name="Pearson M."/>
            <person name="Howarth C."/>
            <person name="Larson L."/>
            <person name="White J."/>
            <person name="Zeng Q."/>
            <person name="Kodira C."/>
            <person name="Yandava C."/>
            <person name="Alvarado L."/>
            <person name="O'Leary S."/>
            <person name="Szabo L."/>
            <person name="Dean R."/>
            <person name="Schein J."/>
        </authorList>
    </citation>
    <scope>NUCLEOTIDE SEQUENCE</scope>
    <source>
        <strain>CRL 75-36-700-3</strain>
    </source>
</reference>
<dbReference type="Proteomes" id="UP000008783">
    <property type="component" value="Unassembled WGS sequence"/>
</dbReference>
<keyword evidence="3" id="KW-1185">Reference proteome</keyword>
<dbReference type="OrthoDB" id="76215at2759"/>
<gene>
    <name evidence="2" type="ORF">PGTG_19362</name>
</gene>
<evidence type="ECO:0000313" key="2">
    <source>
        <dbReference type="EMBL" id="EFP93082.1"/>
    </source>
</evidence>
<dbReference type="EMBL" id="DS178381">
    <property type="protein sequence ID" value="EFP93082.1"/>
    <property type="molecule type" value="Genomic_DNA"/>
</dbReference>
<protein>
    <recommendedName>
        <fullName evidence="4">Myb/SANT-like domain-containing protein</fullName>
    </recommendedName>
</protein>
<feature type="compositionally biased region" description="Basic and acidic residues" evidence="1">
    <location>
        <begin position="29"/>
        <end position="41"/>
    </location>
</feature>
<dbReference type="PANTHER" id="PTHR46929">
    <property type="entry name" value="EXPRESSED PROTEIN"/>
    <property type="match status" value="1"/>
</dbReference>
<feature type="region of interest" description="Disordered" evidence="1">
    <location>
        <begin position="109"/>
        <end position="133"/>
    </location>
</feature>
<evidence type="ECO:0000313" key="3">
    <source>
        <dbReference type="Proteomes" id="UP000008783"/>
    </source>
</evidence>
<dbReference type="PANTHER" id="PTHR46929:SF3">
    <property type="entry name" value="MYB_SANT-LIKE DOMAIN-CONTAINING PROTEIN"/>
    <property type="match status" value="1"/>
</dbReference>
<evidence type="ECO:0000256" key="1">
    <source>
        <dbReference type="SAM" id="MobiDB-lite"/>
    </source>
</evidence>
<feature type="compositionally biased region" description="Polar residues" evidence="1">
    <location>
        <begin position="12"/>
        <end position="21"/>
    </location>
</feature>
<dbReference type="VEuPathDB" id="FungiDB:PGTG_19362"/>
<dbReference type="HOGENOM" id="CLU_058279_0_0_1"/>
<evidence type="ECO:0008006" key="4">
    <source>
        <dbReference type="Google" id="ProtNLM"/>
    </source>
</evidence>
<dbReference type="AlphaFoldDB" id="E3L957"/>
<dbReference type="OMA" id="YSWHGHA"/>
<accession>E3L957</accession>